<comment type="caution">
    <text evidence="1">The sequence shown here is derived from an EMBL/GenBank/DDBJ whole genome shotgun (WGS) entry which is preliminary data.</text>
</comment>
<gene>
    <name evidence="1" type="ORF">AB0I59_35065</name>
</gene>
<dbReference type="Proteomes" id="UP001551675">
    <property type="component" value="Unassembled WGS sequence"/>
</dbReference>
<dbReference type="RefSeq" id="WP_358139829.1">
    <property type="nucleotide sequence ID" value="NZ_JBFALK010000025.1"/>
</dbReference>
<accession>A0ABV3GRC3</accession>
<protein>
    <submittedName>
        <fullName evidence="1">Uncharacterized protein</fullName>
    </submittedName>
</protein>
<evidence type="ECO:0000313" key="2">
    <source>
        <dbReference type="Proteomes" id="UP001551675"/>
    </source>
</evidence>
<proteinExistence type="predicted"/>
<keyword evidence="2" id="KW-1185">Reference proteome</keyword>
<name>A0ABV3GRC3_MICGL</name>
<organism evidence="1 2">
    <name type="scientific">Microtetraspora glauca</name>
    <dbReference type="NCBI Taxonomy" id="1996"/>
    <lineage>
        <taxon>Bacteria</taxon>
        <taxon>Bacillati</taxon>
        <taxon>Actinomycetota</taxon>
        <taxon>Actinomycetes</taxon>
        <taxon>Streptosporangiales</taxon>
        <taxon>Streptosporangiaceae</taxon>
        <taxon>Microtetraspora</taxon>
    </lineage>
</organism>
<reference evidence="1 2" key="1">
    <citation type="submission" date="2024-06" db="EMBL/GenBank/DDBJ databases">
        <title>The Natural Products Discovery Center: Release of the First 8490 Sequenced Strains for Exploring Actinobacteria Biosynthetic Diversity.</title>
        <authorList>
            <person name="Kalkreuter E."/>
            <person name="Kautsar S.A."/>
            <person name="Yang D."/>
            <person name="Bader C.D."/>
            <person name="Teijaro C.N."/>
            <person name="Fluegel L."/>
            <person name="Davis C.M."/>
            <person name="Simpson J.R."/>
            <person name="Lauterbach L."/>
            <person name="Steele A.D."/>
            <person name="Gui C."/>
            <person name="Meng S."/>
            <person name="Li G."/>
            <person name="Viehrig K."/>
            <person name="Ye F."/>
            <person name="Su P."/>
            <person name="Kiefer A.F."/>
            <person name="Nichols A."/>
            <person name="Cepeda A.J."/>
            <person name="Yan W."/>
            <person name="Fan B."/>
            <person name="Jiang Y."/>
            <person name="Adhikari A."/>
            <person name="Zheng C.-J."/>
            <person name="Schuster L."/>
            <person name="Cowan T.M."/>
            <person name="Smanski M.J."/>
            <person name="Chevrette M.G."/>
            <person name="De Carvalho L.P.S."/>
            <person name="Shen B."/>
        </authorList>
    </citation>
    <scope>NUCLEOTIDE SEQUENCE [LARGE SCALE GENOMIC DNA]</scope>
    <source>
        <strain evidence="1 2">NPDC050100</strain>
    </source>
</reference>
<evidence type="ECO:0000313" key="1">
    <source>
        <dbReference type="EMBL" id="MEV0973842.1"/>
    </source>
</evidence>
<dbReference type="EMBL" id="JBFALK010000025">
    <property type="protein sequence ID" value="MEV0973842.1"/>
    <property type="molecule type" value="Genomic_DNA"/>
</dbReference>
<sequence length="132" mass="14311">MTEGQVCDEMIRRRVGETHAISGRRIWAPALAVTAVAMFGAVAWPHEGANATAIRPAAWVTTTAGDRGPIVVRTGNGKCNKNISVSINSPTIQRGVQQVSNTGESNNTQSALCRKRGRGCKIFQRIKAFHRR</sequence>